<evidence type="ECO:0000313" key="3">
    <source>
        <dbReference type="WBParaSite" id="NBR_0001003501-mRNA-1"/>
    </source>
</evidence>
<proteinExistence type="predicted"/>
<dbReference type="OMA" id="PPYECIF"/>
<sequence>MRNHPSFPRQTATKVAQVEGMAYSTGCGVPRRLEMNNNVSNEDEVLELFCSRPRKVEYGEACWVVLCVHDDKIPFFEWYHSEENVKQHVPFKVLDLLFANYVSPVVSDSRSFIIGLRDLEPIELAALHPEVCTEWVSCTTETLRRLAILDDTSNIYGIAPLIKKCDPQESSGVLDAPIPIRQTTYDVLSVHPRVSIDNERDSVWYDSPRRVYDTLSPGASSSNISSSPLESTLSTTSLCSSLSSELRLSNPTGEVTNNDYDCLRSSQELATRSVSLNLSVLVEQVLFVEVAGRIWVAGWCETNDRQLSQLFSFGDELIEVITEVNKRRLNPFSKNDQLFKRLEEIRDGSEFTIVLQPHDFVKQMKQQIVGVHHYKAYLCPP</sequence>
<keyword evidence="2" id="KW-1185">Reference proteome</keyword>
<evidence type="ECO:0000313" key="2">
    <source>
        <dbReference type="Proteomes" id="UP000271162"/>
    </source>
</evidence>
<dbReference type="Proteomes" id="UP000271162">
    <property type="component" value="Unassembled WGS sequence"/>
</dbReference>
<dbReference type="WBParaSite" id="NBR_0001003501-mRNA-1">
    <property type="protein sequence ID" value="NBR_0001003501-mRNA-1"/>
    <property type="gene ID" value="NBR_0001003501"/>
</dbReference>
<reference evidence="1 2" key="2">
    <citation type="submission" date="2018-11" db="EMBL/GenBank/DDBJ databases">
        <authorList>
            <consortium name="Pathogen Informatics"/>
        </authorList>
    </citation>
    <scope>NUCLEOTIDE SEQUENCE [LARGE SCALE GENOMIC DNA]</scope>
</reference>
<evidence type="ECO:0000313" key="1">
    <source>
        <dbReference type="EMBL" id="VDL73625.1"/>
    </source>
</evidence>
<name>A0A158QZF3_NIPBR</name>
<reference evidence="3" key="1">
    <citation type="submission" date="2016-04" db="UniProtKB">
        <authorList>
            <consortium name="WormBaseParasite"/>
        </authorList>
    </citation>
    <scope>IDENTIFICATION</scope>
</reference>
<organism evidence="3">
    <name type="scientific">Nippostrongylus brasiliensis</name>
    <name type="common">Rat hookworm</name>
    <dbReference type="NCBI Taxonomy" id="27835"/>
    <lineage>
        <taxon>Eukaryota</taxon>
        <taxon>Metazoa</taxon>
        <taxon>Ecdysozoa</taxon>
        <taxon>Nematoda</taxon>
        <taxon>Chromadorea</taxon>
        <taxon>Rhabditida</taxon>
        <taxon>Rhabditina</taxon>
        <taxon>Rhabditomorpha</taxon>
        <taxon>Strongyloidea</taxon>
        <taxon>Heligmosomidae</taxon>
        <taxon>Nippostrongylus</taxon>
    </lineage>
</organism>
<dbReference type="EMBL" id="UYSL01020243">
    <property type="protein sequence ID" value="VDL73625.1"/>
    <property type="molecule type" value="Genomic_DNA"/>
</dbReference>
<dbReference type="STRING" id="27835.A0A158QZF3"/>
<gene>
    <name evidence="1" type="ORF">NBR_LOCUS10036</name>
</gene>
<dbReference type="AlphaFoldDB" id="A0A158QZF3"/>
<protein>
    <submittedName>
        <fullName evidence="3">Tudor domain-containing protein</fullName>
    </submittedName>
</protein>
<accession>A0A158QZF3</accession>